<dbReference type="GO" id="GO:0030246">
    <property type="term" value="F:carbohydrate binding"/>
    <property type="evidence" value="ECO:0007669"/>
    <property type="project" value="InterPro"/>
</dbReference>
<dbReference type="GO" id="GO:0005975">
    <property type="term" value="P:carbohydrate metabolic process"/>
    <property type="evidence" value="ECO:0007669"/>
    <property type="project" value="InterPro"/>
</dbReference>
<dbReference type="Gene3D" id="2.60.40.1110">
    <property type="match status" value="1"/>
</dbReference>
<accession>A0A0J1GY34</accession>
<gene>
    <name evidence="8" type="ORF">ABT57_24210</name>
</gene>
<dbReference type="InterPro" id="IPR005323">
    <property type="entry name" value="CBM41_pullulanase"/>
</dbReference>
<dbReference type="PATRIC" id="fig|320778.3.peg.5176"/>
<evidence type="ECO:0000256" key="2">
    <source>
        <dbReference type="ARBA" id="ARBA00022729"/>
    </source>
</evidence>
<keyword evidence="2 6" id="KW-0732">Signal</keyword>
<comment type="similarity">
    <text evidence="1">Belongs to the glycosyl hydrolase 13 family.</text>
</comment>
<dbReference type="Pfam" id="PF03714">
    <property type="entry name" value="PUD"/>
    <property type="match status" value="1"/>
</dbReference>
<evidence type="ECO:0000313" key="9">
    <source>
        <dbReference type="Proteomes" id="UP000035909"/>
    </source>
</evidence>
<evidence type="ECO:0000256" key="4">
    <source>
        <dbReference type="ARBA" id="ARBA00023295"/>
    </source>
</evidence>
<feature type="region of interest" description="Disordered" evidence="5">
    <location>
        <begin position="22"/>
        <end position="41"/>
    </location>
</feature>
<dbReference type="EMBL" id="LDOU01000035">
    <property type="protein sequence ID" value="KLV04344.1"/>
    <property type="molecule type" value="Genomic_DNA"/>
</dbReference>
<evidence type="ECO:0000313" key="8">
    <source>
        <dbReference type="EMBL" id="KLV04344.1"/>
    </source>
</evidence>
<keyword evidence="9" id="KW-1185">Reference proteome</keyword>
<dbReference type="OrthoDB" id="5827010at2"/>
<feature type="domain" description="Pullulanase carbohydrate-binding module 41" evidence="7">
    <location>
        <begin position="458"/>
        <end position="537"/>
    </location>
</feature>
<evidence type="ECO:0000256" key="1">
    <source>
        <dbReference type="ARBA" id="ARBA00008061"/>
    </source>
</evidence>
<dbReference type="RefSeq" id="WP_047887832.1">
    <property type="nucleotide sequence ID" value="NZ_LDOU01000035.1"/>
</dbReference>
<evidence type="ECO:0000256" key="5">
    <source>
        <dbReference type="SAM" id="MobiDB-lite"/>
    </source>
</evidence>
<feature type="signal peptide" evidence="6">
    <location>
        <begin position="1"/>
        <end position="16"/>
    </location>
</feature>
<keyword evidence="3" id="KW-0378">Hydrolase</keyword>
<organism evidence="8 9">
    <name type="scientific">Photobacterium ganghwense</name>
    <dbReference type="NCBI Taxonomy" id="320778"/>
    <lineage>
        <taxon>Bacteria</taxon>
        <taxon>Pseudomonadati</taxon>
        <taxon>Pseudomonadota</taxon>
        <taxon>Gammaproteobacteria</taxon>
        <taxon>Vibrionales</taxon>
        <taxon>Vibrionaceae</taxon>
        <taxon>Photobacterium</taxon>
    </lineage>
</organism>
<dbReference type="STRING" id="320778.ABT57_24210"/>
<dbReference type="AlphaFoldDB" id="A0A0J1GY34"/>
<keyword evidence="4" id="KW-0326">Glycosidase</keyword>
<evidence type="ECO:0000259" key="7">
    <source>
        <dbReference type="Pfam" id="PF03714"/>
    </source>
</evidence>
<protein>
    <recommendedName>
        <fullName evidence="7">Pullulanase carbohydrate-binding module 41 domain-containing protein</fullName>
    </recommendedName>
</protein>
<sequence>MKLKGILLCVATLSMAGCGGGGGGGDGTDTDHKASSSVTRLSSPYLPAEQGAVWRYTVKDSGENLSLSSSAIKQANGKETVDLTWDHSGYRQTLRYQGNTLSIEHLHFDKVTVNNTDYKVDMDLSTAPALLLPEFSVITPEGGINSRQQMQVTISPDAGSTYGEYSLSWSYKGIETIETPAGRYEALHVQYSLNLDVFVALPDDAYQSDSPQGDGTFRTQVPVLQDLWFSPGIGIVKISDSSARIYSPVVAELADFNRYRDNVGNLTNMPDSTAIPADSPWKNIRQAYKLDQLYGNWESAYHCNPAETQSPSFQLSLTETNYTLTTRLTDNENCSGDYWNDYVESGTYILRGFDPQDAGFLLLDLIPSSSTRQEYRFGHLLYETPDWGQTRFISLAPMADKTARLGIDEIPNLPNLATRLYAELTAVEKEPKDTETLNSTALVYFQIEDENYQMLPEEAHAGWGMQVWNDATCDAIMDSQLSTISWEQPLQPAGFDPLLGLYFELQIKENNTGCANVIFHKGEEKSVEQNQTIDLNARYFYQAKYGAQGITSN</sequence>
<reference evidence="8 9" key="1">
    <citation type="submission" date="2015-05" db="EMBL/GenBank/DDBJ databases">
        <title>Photobacterium galathea sp. nov.</title>
        <authorList>
            <person name="Machado H."/>
            <person name="Gram L."/>
        </authorList>
    </citation>
    <scope>NUCLEOTIDE SEQUENCE [LARGE SCALE GENOMIC DNA]</scope>
    <source>
        <strain evidence="8 9">DSM 22954</strain>
    </source>
</reference>
<dbReference type="InterPro" id="IPR013784">
    <property type="entry name" value="Carb-bd-like_fold"/>
</dbReference>
<evidence type="ECO:0000256" key="6">
    <source>
        <dbReference type="SAM" id="SignalP"/>
    </source>
</evidence>
<feature type="chain" id="PRO_5005252031" description="Pullulanase carbohydrate-binding module 41 domain-containing protein" evidence="6">
    <location>
        <begin position="17"/>
        <end position="553"/>
    </location>
</feature>
<dbReference type="GO" id="GO:0016798">
    <property type="term" value="F:hydrolase activity, acting on glycosyl bonds"/>
    <property type="evidence" value="ECO:0007669"/>
    <property type="project" value="UniProtKB-KW"/>
</dbReference>
<evidence type="ECO:0000256" key="3">
    <source>
        <dbReference type="ARBA" id="ARBA00022801"/>
    </source>
</evidence>
<dbReference type="Proteomes" id="UP000035909">
    <property type="component" value="Unassembled WGS sequence"/>
</dbReference>
<proteinExistence type="inferred from homology"/>
<dbReference type="SUPFAM" id="SSF49452">
    <property type="entry name" value="Starch-binding domain-like"/>
    <property type="match status" value="1"/>
</dbReference>
<dbReference type="PROSITE" id="PS51257">
    <property type="entry name" value="PROKAR_LIPOPROTEIN"/>
    <property type="match status" value="1"/>
</dbReference>
<name>A0A0J1GY34_9GAMM</name>
<dbReference type="Gene3D" id="2.40.360.20">
    <property type="match status" value="1"/>
</dbReference>
<comment type="caution">
    <text evidence="8">The sequence shown here is derived from an EMBL/GenBank/DDBJ whole genome shotgun (WGS) entry which is preliminary data.</text>
</comment>